<dbReference type="PATRIC" id="fig|273063.9.peg.45"/>
<dbReference type="AlphaFoldDB" id="Q977B3"/>
<dbReference type="CDD" id="cd09649">
    <property type="entry name" value="Cas5_I-A"/>
    <property type="match status" value="1"/>
</dbReference>
<reference evidence="2" key="1">
    <citation type="journal article" date="2001" name="DNA Res.">
        <title>Complete genome sequence of an aerobic thermoacidophilic Crenarchaeon, Sulfolobus tokodaii strain7.</title>
        <authorList>
            <person name="Kawarabayasi Y."/>
            <person name="Hino Y."/>
            <person name="Horikawa H."/>
            <person name="Jin-no K."/>
            <person name="Takahashi M."/>
            <person name="Sekine M."/>
            <person name="Baba S."/>
            <person name="Ankai A."/>
            <person name="Kosugi H."/>
            <person name="Hosoyama A."/>
            <person name="Fukui S."/>
            <person name="Nagai Y."/>
            <person name="Nishijima K."/>
            <person name="Otsuka R."/>
            <person name="Nakazawa H."/>
            <person name="Takamiya M."/>
            <person name="Kato Y."/>
            <person name="Yoshizawa T."/>
            <person name="Tanaka T."/>
            <person name="Kudoh Y."/>
            <person name="Yamazaki J."/>
            <person name="Kushida N."/>
            <person name="Oguchi A."/>
            <person name="Aoki K."/>
            <person name="Masuda S."/>
            <person name="Yanagii M."/>
            <person name="Nishimura M."/>
            <person name="Yamagishi A."/>
            <person name="Oshima T."/>
            <person name="Kikuchi H."/>
        </authorList>
    </citation>
    <scope>NUCLEOTIDE SEQUENCE [LARGE SCALE GENOMIC DNA]</scope>
    <source>
        <strain evidence="2">DSM 16993 / JCM 10545 / NBRC 100140 / 7</strain>
    </source>
</reference>
<accession>Q977B3</accession>
<organism evidence="1 2">
    <name type="scientific">Sulfurisphaera tokodaii (strain DSM 16993 / JCM 10545 / NBRC 100140 / 7)</name>
    <name type="common">Sulfolobus tokodaii</name>
    <dbReference type="NCBI Taxonomy" id="273063"/>
    <lineage>
        <taxon>Archaea</taxon>
        <taxon>Thermoproteota</taxon>
        <taxon>Thermoprotei</taxon>
        <taxon>Sulfolobales</taxon>
        <taxon>Sulfolobaceae</taxon>
        <taxon>Sulfurisphaera</taxon>
    </lineage>
</organism>
<sequence length="260" mass="29609">MKGVLIYGLHHWGFSIRVPKASAGGKSFPYVPISTILGALSKSYCENYAVKNGTSCTKEFIDKYKGSLFWVAYGADESRLLPYSDIMREQRVSYKQKKYRSAEKLRDWFGVSAFGKTYGESVKFSIAVLLKDKVEDFVKYSWQIISLGSKESLVTIEHVEVVDVEESEEEQFSTSFFIPQQCLIDTGDFELQELPVLSTYNLTKEPDEGVFDKFWVPIRGPLIGGEVKVKKDAINEQCTVYRAGEKYVVTFKEGLTKWLK</sequence>
<proteinExistence type="predicted"/>
<dbReference type="NCBIfam" id="TIGR01874">
    <property type="entry name" value="cas_cas5a"/>
    <property type="match status" value="1"/>
</dbReference>
<dbReference type="KEGG" id="sto:STK_00300"/>
<dbReference type="Proteomes" id="UP000001015">
    <property type="component" value="Chromosome"/>
</dbReference>
<dbReference type="OrthoDB" id="99243at2157"/>
<dbReference type="RefSeq" id="WP_010977963.1">
    <property type="nucleotide sequence ID" value="NC_003106.2"/>
</dbReference>
<dbReference type="Gene3D" id="3.30.70.3120">
    <property type="match status" value="1"/>
</dbReference>
<dbReference type="STRING" id="273063.STK_00300"/>
<protein>
    <submittedName>
        <fullName evidence="1">CRISPR-associated protein Cas5</fullName>
    </submittedName>
</protein>
<gene>
    <name evidence="1" type="primary">cas5</name>
    <name evidence="1" type="synonym">ST0030</name>
    <name evidence="1" type="ordered locus">STK_00300</name>
</gene>
<name>Q977B3_SULTO</name>
<dbReference type="InterPro" id="IPR053725">
    <property type="entry name" value="CRISPR_Cas5_sf"/>
</dbReference>
<evidence type="ECO:0000313" key="1">
    <source>
        <dbReference type="EMBL" id="BAB64981.1"/>
    </source>
</evidence>
<evidence type="ECO:0000313" key="2">
    <source>
        <dbReference type="Proteomes" id="UP000001015"/>
    </source>
</evidence>
<dbReference type="eggNOG" id="arCOG02670">
    <property type="taxonomic scope" value="Archaea"/>
</dbReference>
<dbReference type="EMBL" id="BA000023">
    <property type="protein sequence ID" value="BAB64981.1"/>
    <property type="molecule type" value="Genomic_DNA"/>
</dbReference>
<dbReference type="InterPro" id="IPR010153">
    <property type="entry name" value="CRISPR-assoc_prot_Cas5a-typ"/>
</dbReference>
<dbReference type="GeneID" id="1457905"/>
<keyword evidence="2" id="KW-1185">Reference proteome</keyword>